<protein>
    <recommendedName>
        <fullName evidence="3">Cytochrome P450</fullName>
    </recommendedName>
</protein>
<name>A0AA39U4J8_ARMTA</name>
<sequence length="87" mass="10099">MSFSQGARACMGRKHVLQSFNDRPLMSMCRFFETEGIAVLTMLISKYKITIREKPGETFEETKYRVLKTRIGITLTPVHTPLVFTRR</sequence>
<accession>A0AA39U4J8</accession>
<dbReference type="GeneID" id="85366486"/>
<dbReference type="GO" id="GO:0005506">
    <property type="term" value="F:iron ion binding"/>
    <property type="evidence" value="ECO:0007669"/>
    <property type="project" value="InterPro"/>
</dbReference>
<evidence type="ECO:0000313" key="2">
    <source>
        <dbReference type="Proteomes" id="UP001175211"/>
    </source>
</evidence>
<comment type="caution">
    <text evidence="1">The sequence shown here is derived from an EMBL/GenBank/DDBJ whole genome shotgun (WGS) entry which is preliminary data.</text>
</comment>
<organism evidence="1 2">
    <name type="scientific">Armillaria tabescens</name>
    <name type="common">Ringless honey mushroom</name>
    <name type="synonym">Agaricus tabescens</name>
    <dbReference type="NCBI Taxonomy" id="1929756"/>
    <lineage>
        <taxon>Eukaryota</taxon>
        <taxon>Fungi</taxon>
        <taxon>Dikarya</taxon>
        <taxon>Basidiomycota</taxon>
        <taxon>Agaricomycotina</taxon>
        <taxon>Agaricomycetes</taxon>
        <taxon>Agaricomycetidae</taxon>
        <taxon>Agaricales</taxon>
        <taxon>Marasmiineae</taxon>
        <taxon>Physalacriaceae</taxon>
        <taxon>Desarmillaria</taxon>
    </lineage>
</organism>
<dbReference type="PROSITE" id="PS00086">
    <property type="entry name" value="CYTOCHROME_P450"/>
    <property type="match status" value="1"/>
</dbReference>
<evidence type="ECO:0008006" key="3">
    <source>
        <dbReference type="Google" id="ProtNLM"/>
    </source>
</evidence>
<reference evidence="1" key="1">
    <citation type="submission" date="2023-06" db="EMBL/GenBank/DDBJ databases">
        <authorList>
            <consortium name="Lawrence Berkeley National Laboratory"/>
            <person name="Ahrendt S."/>
            <person name="Sahu N."/>
            <person name="Indic B."/>
            <person name="Wong-Bajracharya J."/>
            <person name="Merenyi Z."/>
            <person name="Ke H.-M."/>
            <person name="Monk M."/>
            <person name="Kocsube S."/>
            <person name="Drula E."/>
            <person name="Lipzen A."/>
            <person name="Balint B."/>
            <person name="Henrissat B."/>
            <person name="Andreopoulos B."/>
            <person name="Martin F.M."/>
            <person name="Harder C.B."/>
            <person name="Rigling D."/>
            <person name="Ford K.L."/>
            <person name="Foster G.D."/>
            <person name="Pangilinan J."/>
            <person name="Papanicolaou A."/>
            <person name="Barry K."/>
            <person name="LaButti K."/>
            <person name="Viragh M."/>
            <person name="Koriabine M."/>
            <person name="Yan M."/>
            <person name="Riley R."/>
            <person name="Champramary S."/>
            <person name="Plett K.L."/>
            <person name="Tsai I.J."/>
            <person name="Slot J."/>
            <person name="Sipos G."/>
            <person name="Plett J."/>
            <person name="Nagy L.G."/>
            <person name="Grigoriev I.V."/>
        </authorList>
    </citation>
    <scope>NUCLEOTIDE SEQUENCE</scope>
    <source>
        <strain evidence="1">CCBAS 213</strain>
    </source>
</reference>
<evidence type="ECO:0000313" key="1">
    <source>
        <dbReference type="EMBL" id="KAK0466890.1"/>
    </source>
</evidence>
<keyword evidence="2" id="KW-1185">Reference proteome</keyword>
<dbReference type="GO" id="GO:0016705">
    <property type="term" value="F:oxidoreductase activity, acting on paired donors, with incorporation or reduction of molecular oxygen"/>
    <property type="evidence" value="ECO:0007669"/>
    <property type="project" value="InterPro"/>
</dbReference>
<dbReference type="RefSeq" id="XP_060337482.1">
    <property type="nucleotide sequence ID" value="XM_060482938.1"/>
</dbReference>
<dbReference type="Proteomes" id="UP001175211">
    <property type="component" value="Unassembled WGS sequence"/>
</dbReference>
<proteinExistence type="predicted"/>
<gene>
    <name evidence="1" type="ORF">EV420DRAFT_653282</name>
</gene>
<dbReference type="InterPro" id="IPR017972">
    <property type="entry name" value="Cyt_P450_CS"/>
</dbReference>
<dbReference type="AlphaFoldDB" id="A0AA39U4J8"/>
<dbReference type="EMBL" id="JAUEPS010000003">
    <property type="protein sequence ID" value="KAK0466890.1"/>
    <property type="molecule type" value="Genomic_DNA"/>
</dbReference>